<feature type="non-terminal residue" evidence="2">
    <location>
        <position position="1"/>
    </location>
</feature>
<feature type="region of interest" description="Disordered" evidence="1">
    <location>
        <begin position="10"/>
        <end position="29"/>
    </location>
</feature>
<sequence length="93" mass="9392">WGCSTGCAAGAAHARAAPGATDAAGPSTAARSAATWRTWSSSSPRVAAWRATSNRGRRSPRRPSCWWRPTVSGRGGASPVPTSPASSPATCPS</sequence>
<feature type="region of interest" description="Disordered" evidence="1">
    <location>
        <begin position="35"/>
        <end position="93"/>
    </location>
</feature>
<name>A0A6J4MUN3_9ACTN</name>
<feature type="non-terminal residue" evidence="2">
    <location>
        <position position="93"/>
    </location>
</feature>
<gene>
    <name evidence="2" type="ORF">AVDCRST_MAG21-528</name>
</gene>
<accession>A0A6J4MUN3</accession>
<evidence type="ECO:0000256" key="1">
    <source>
        <dbReference type="SAM" id="MobiDB-lite"/>
    </source>
</evidence>
<reference evidence="2" key="1">
    <citation type="submission" date="2020-02" db="EMBL/GenBank/DDBJ databases">
        <authorList>
            <person name="Meier V. D."/>
        </authorList>
    </citation>
    <scope>NUCLEOTIDE SEQUENCE</scope>
    <source>
        <strain evidence="2">AVDCRST_MAG21</strain>
    </source>
</reference>
<dbReference type="AlphaFoldDB" id="A0A6J4MUN3"/>
<proteinExistence type="predicted"/>
<dbReference type="EMBL" id="CADCUL010000066">
    <property type="protein sequence ID" value="CAA9369319.1"/>
    <property type="molecule type" value="Genomic_DNA"/>
</dbReference>
<protein>
    <submittedName>
        <fullName evidence="2">Oxidoreductase</fullName>
    </submittedName>
</protein>
<feature type="compositionally biased region" description="Low complexity" evidence="1">
    <location>
        <begin position="77"/>
        <end position="93"/>
    </location>
</feature>
<evidence type="ECO:0000313" key="2">
    <source>
        <dbReference type="EMBL" id="CAA9369319.1"/>
    </source>
</evidence>
<organism evidence="2">
    <name type="scientific">uncultured Nocardioidaceae bacterium</name>
    <dbReference type="NCBI Taxonomy" id="253824"/>
    <lineage>
        <taxon>Bacteria</taxon>
        <taxon>Bacillati</taxon>
        <taxon>Actinomycetota</taxon>
        <taxon>Actinomycetes</taxon>
        <taxon>Propionibacteriales</taxon>
        <taxon>Nocardioidaceae</taxon>
        <taxon>environmental samples</taxon>
    </lineage>
</organism>